<name>A0A1B6KCW1_9HEMI</name>
<feature type="non-terminal residue" evidence="1">
    <location>
        <position position="1"/>
    </location>
</feature>
<dbReference type="EMBL" id="GEBQ01030700">
    <property type="protein sequence ID" value="JAT09277.1"/>
    <property type="molecule type" value="Transcribed_RNA"/>
</dbReference>
<accession>A0A1B6KCW1</accession>
<organism evidence="1">
    <name type="scientific">Graphocephala atropunctata</name>
    <dbReference type="NCBI Taxonomy" id="36148"/>
    <lineage>
        <taxon>Eukaryota</taxon>
        <taxon>Metazoa</taxon>
        <taxon>Ecdysozoa</taxon>
        <taxon>Arthropoda</taxon>
        <taxon>Hexapoda</taxon>
        <taxon>Insecta</taxon>
        <taxon>Pterygota</taxon>
        <taxon>Neoptera</taxon>
        <taxon>Paraneoptera</taxon>
        <taxon>Hemiptera</taxon>
        <taxon>Auchenorrhyncha</taxon>
        <taxon>Membracoidea</taxon>
        <taxon>Cicadellidae</taxon>
        <taxon>Cicadellinae</taxon>
        <taxon>Cicadellini</taxon>
        <taxon>Graphocephala</taxon>
    </lineage>
</organism>
<protein>
    <submittedName>
        <fullName evidence="1">Uncharacterized protein</fullName>
    </submittedName>
</protein>
<reference evidence="1" key="1">
    <citation type="submission" date="2015-11" db="EMBL/GenBank/DDBJ databases">
        <title>De novo transcriptome assembly of four potential Pierce s Disease insect vectors from Arizona vineyards.</title>
        <authorList>
            <person name="Tassone E.E."/>
        </authorList>
    </citation>
    <scope>NUCLEOTIDE SEQUENCE</scope>
</reference>
<gene>
    <name evidence="1" type="ORF">g.53304</name>
</gene>
<dbReference type="GO" id="GO:0003676">
    <property type="term" value="F:nucleic acid binding"/>
    <property type="evidence" value="ECO:0007669"/>
    <property type="project" value="InterPro"/>
</dbReference>
<sequence length="129" mass="15166">YYLYFRKTVIFRHFGTVRHLTGILKYWLNVTVPERWIGCKGPNDRACYAWPPRSPDLTPCDFYLWGFIKDHVYVTPLPANLPELRNQIEAAVATITEDTLINVWEELGYRLDVCRVTNLSHIEHLLGSW</sequence>
<dbReference type="PANTHER" id="PTHR47326">
    <property type="entry name" value="TRANSPOSABLE ELEMENT TC3 TRANSPOSASE-LIKE PROTEIN"/>
    <property type="match status" value="1"/>
</dbReference>
<proteinExistence type="predicted"/>
<evidence type="ECO:0000313" key="1">
    <source>
        <dbReference type="EMBL" id="JAT09277.1"/>
    </source>
</evidence>
<dbReference type="Gene3D" id="3.30.420.10">
    <property type="entry name" value="Ribonuclease H-like superfamily/Ribonuclease H"/>
    <property type="match status" value="1"/>
</dbReference>
<dbReference type="AlphaFoldDB" id="A0A1B6KCW1"/>
<dbReference type="InterPro" id="IPR036397">
    <property type="entry name" value="RNaseH_sf"/>
</dbReference>
<dbReference type="PANTHER" id="PTHR47326:SF1">
    <property type="entry name" value="HTH PSQ-TYPE DOMAIN-CONTAINING PROTEIN"/>
    <property type="match status" value="1"/>
</dbReference>